<organism evidence="2">
    <name type="scientific">uncultured Chloroflexia bacterium</name>
    <dbReference type="NCBI Taxonomy" id="1672391"/>
    <lineage>
        <taxon>Bacteria</taxon>
        <taxon>Bacillati</taxon>
        <taxon>Chloroflexota</taxon>
        <taxon>Chloroflexia</taxon>
        <taxon>environmental samples</taxon>
    </lineage>
</organism>
<gene>
    <name evidence="2" type="ORF">AVDCRST_MAG93-2735</name>
</gene>
<name>A0A6J4J8D3_9CHLR</name>
<reference evidence="2" key="1">
    <citation type="submission" date="2020-02" db="EMBL/GenBank/DDBJ databases">
        <authorList>
            <person name="Meier V. D."/>
        </authorList>
    </citation>
    <scope>NUCLEOTIDE SEQUENCE</scope>
    <source>
        <strain evidence="2">AVDCRST_MAG93</strain>
    </source>
</reference>
<proteinExistence type="predicted"/>
<dbReference type="AlphaFoldDB" id="A0A6J4J8D3"/>
<sequence>GYTFHASAGSARGPVRHPVPGPARRSGGAVFRLSRLPREVGQARRGYLPVLARPRGAR</sequence>
<protein>
    <submittedName>
        <fullName evidence="2">Uncharacterized protein</fullName>
    </submittedName>
</protein>
<evidence type="ECO:0000256" key="1">
    <source>
        <dbReference type="SAM" id="MobiDB-lite"/>
    </source>
</evidence>
<accession>A0A6J4J8D3</accession>
<feature type="non-terminal residue" evidence="2">
    <location>
        <position position="58"/>
    </location>
</feature>
<dbReference type="EMBL" id="CADCTR010000937">
    <property type="protein sequence ID" value="CAA9273061.1"/>
    <property type="molecule type" value="Genomic_DNA"/>
</dbReference>
<evidence type="ECO:0000313" key="2">
    <source>
        <dbReference type="EMBL" id="CAA9273061.1"/>
    </source>
</evidence>
<feature type="region of interest" description="Disordered" evidence="1">
    <location>
        <begin position="1"/>
        <end position="27"/>
    </location>
</feature>
<feature type="non-terminal residue" evidence="2">
    <location>
        <position position="1"/>
    </location>
</feature>